<reference evidence="1 2" key="1">
    <citation type="submission" date="2017-09" db="EMBL/GenBank/DDBJ databases">
        <title>WGS assembly of Aquilegia coerulea Goldsmith.</title>
        <authorList>
            <person name="Hodges S."/>
            <person name="Kramer E."/>
            <person name="Nordborg M."/>
            <person name="Tomkins J."/>
            <person name="Borevitz J."/>
            <person name="Derieg N."/>
            <person name="Yan J."/>
            <person name="Mihaltcheva S."/>
            <person name="Hayes R.D."/>
            <person name="Rokhsar D."/>
        </authorList>
    </citation>
    <scope>NUCLEOTIDE SEQUENCE [LARGE SCALE GENOMIC DNA]</scope>
    <source>
        <strain evidence="2">cv. Goldsmith</strain>
    </source>
</reference>
<keyword evidence="2" id="KW-1185">Reference proteome</keyword>
<dbReference type="InParanoid" id="A0A2G5E2M0"/>
<dbReference type="OrthoDB" id="657187at2759"/>
<protein>
    <submittedName>
        <fullName evidence="1">Uncharacterized protein</fullName>
    </submittedName>
</protein>
<dbReference type="PANTHER" id="PTHR33168">
    <property type="entry name" value="STRESS INDUCED PROTEIN-RELATED"/>
    <property type="match status" value="1"/>
</dbReference>
<gene>
    <name evidence="1" type="ORF">AQUCO_01300589v1</name>
</gene>
<evidence type="ECO:0000313" key="2">
    <source>
        <dbReference type="Proteomes" id="UP000230069"/>
    </source>
</evidence>
<organism evidence="1 2">
    <name type="scientific">Aquilegia coerulea</name>
    <name type="common">Rocky mountain columbine</name>
    <dbReference type="NCBI Taxonomy" id="218851"/>
    <lineage>
        <taxon>Eukaryota</taxon>
        <taxon>Viridiplantae</taxon>
        <taxon>Streptophyta</taxon>
        <taxon>Embryophyta</taxon>
        <taxon>Tracheophyta</taxon>
        <taxon>Spermatophyta</taxon>
        <taxon>Magnoliopsida</taxon>
        <taxon>Ranunculales</taxon>
        <taxon>Ranunculaceae</taxon>
        <taxon>Thalictroideae</taxon>
        <taxon>Aquilegia</taxon>
    </lineage>
</organism>
<evidence type="ECO:0000313" key="1">
    <source>
        <dbReference type="EMBL" id="PIA49951.1"/>
    </source>
</evidence>
<accession>A0A2G5E2M0</accession>
<name>A0A2G5E2M0_AQUCA</name>
<dbReference type="Proteomes" id="UP000230069">
    <property type="component" value="Unassembled WGS sequence"/>
</dbReference>
<sequence length="119" mass="13691">MEDYDQESSLKHKLRLSLCCCFSLDDYERPNKSSIITTSSPSSLFQFKDLFSRIGKAVPHRRRSNSTDFKYDPLSYALNFDQGSQDFYDNNNINIDDDFPIRSFTSRLPASPPPANAHQ</sequence>
<dbReference type="EMBL" id="KZ305030">
    <property type="protein sequence ID" value="PIA49951.1"/>
    <property type="molecule type" value="Genomic_DNA"/>
</dbReference>
<dbReference type="STRING" id="218851.A0A2G5E2M0"/>
<dbReference type="AlphaFoldDB" id="A0A2G5E2M0"/>
<proteinExistence type="predicted"/>